<name>A0ACD4RFI9_9BACI</name>
<evidence type="ECO:0000313" key="2">
    <source>
        <dbReference type="Proteomes" id="UP001226091"/>
    </source>
</evidence>
<reference evidence="2" key="1">
    <citation type="journal article" date="2025" name="Aquaculture">
        <title>Assessment of the bioflocculant production and safety properties of Metabacillus hrfriensis sp. nov. based on phenotypic and whole-genome sequencing analysis.</title>
        <authorList>
            <person name="Zhang R."/>
            <person name="Zhao Z."/>
            <person name="Luo L."/>
            <person name="Wang S."/>
            <person name="Guo K."/>
            <person name="Xu W."/>
        </authorList>
    </citation>
    <scope>NUCLEOTIDE SEQUENCE [LARGE SCALE GENOMIC DNA]</scope>
    <source>
        <strain evidence="2">CT-WN-B3</strain>
    </source>
</reference>
<organism evidence="1 2">
    <name type="scientific">Metabacillus hrfriensis</name>
    <dbReference type="NCBI Taxonomy" id="3048891"/>
    <lineage>
        <taxon>Bacteria</taxon>
        <taxon>Bacillati</taxon>
        <taxon>Bacillota</taxon>
        <taxon>Bacilli</taxon>
        <taxon>Bacillales</taxon>
        <taxon>Bacillaceae</taxon>
        <taxon>Metabacillus</taxon>
    </lineage>
</organism>
<sequence length="181" mass="20230">MRYDTHIITSVTAGAGISLILSVPFTFGYVTGIIIGSILPDIDEPNSYISRRSFSIYKVINSKYGHQGITHSLFIWLIFSIFSLSIFHNFFGLGLSLGYLFHILGDLFSVSGVPLLMPFGAKKIQLPKYLTYKTSSDSETSIFFFSFIILVTILAIVVDSQFVTSLHSFKTELIKLTSRFS</sequence>
<gene>
    <name evidence="1" type="ORF">QLQ22_07110</name>
</gene>
<dbReference type="EMBL" id="CP126116">
    <property type="protein sequence ID" value="WHZ59093.1"/>
    <property type="molecule type" value="Genomic_DNA"/>
</dbReference>
<keyword evidence="1" id="KW-0378">Hydrolase</keyword>
<keyword evidence="2" id="KW-1185">Reference proteome</keyword>
<dbReference type="Proteomes" id="UP001226091">
    <property type="component" value="Chromosome"/>
</dbReference>
<protein>
    <submittedName>
        <fullName evidence="1">Metal-dependent hydrolase</fullName>
    </submittedName>
</protein>
<evidence type="ECO:0000313" key="1">
    <source>
        <dbReference type="EMBL" id="WHZ59093.1"/>
    </source>
</evidence>
<proteinExistence type="predicted"/>
<accession>A0ACD4RFI9</accession>